<dbReference type="Gene3D" id="2.60.40.3940">
    <property type="match status" value="1"/>
</dbReference>
<reference evidence="2 3" key="1">
    <citation type="journal article" date="2018" name="Sci. Rep.">
        <title>Rhizobium tumorigenes sp. nov., a novel plant tumorigenic bacterium isolated from cane gall tumors on thornless blackberry.</title>
        <authorList>
            <person name="Kuzmanovi N."/>
            <person name="Smalla K."/>
            <person name="Gronow S."/>
            <person name="PuBawska J."/>
        </authorList>
    </citation>
    <scope>NUCLEOTIDE SEQUENCE [LARGE SCALE GENOMIC DNA]</scope>
    <source>
        <strain evidence="2 3">1078</strain>
    </source>
</reference>
<dbReference type="AlphaFoldDB" id="A0AAF1KUR8"/>
<reference evidence="3" key="2">
    <citation type="journal article" date="2023" name="MicrobiologyOpen">
        <title>Genomics of the tumorigenes clade of the family Rhizobiaceae and description of Rhizobium rhododendri sp. nov.</title>
        <authorList>
            <person name="Kuzmanovic N."/>
            <person name="diCenzo G.C."/>
            <person name="Bunk B."/>
            <person name="Sproeer C."/>
            <person name="Fruehling A."/>
            <person name="Neumann-Schaal M."/>
            <person name="Overmann J."/>
            <person name="Smalla K."/>
        </authorList>
    </citation>
    <scope>NUCLEOTIDE SEQUENCE [LARGE SCALE GENOMIC DNA]</scope>
    <source>
        <strain evidence="3">1078</strain>
        <plasmid evidence="3">unnamed1</plasmid>
    </source>
</reference>
<keyword evidence="2" id="KW-0614">Plasmid</keyword>
<name>A0AAF1KUR8_9HYPH</name>
<evidence type="ECO:0000259" key="1">
    <source>
        <dbReference type="Pfam" id="PF21882"/>
    </source>
</evidence>
<dbReference type="RefSeq" id="WP_111221614.1">
    <property type="nucleotide sequence ID" value="NZ_CP117258.1"/>
</dbReference>
<dbReference type="InterPro" id="IPR054075">
    <property type="entry name" value="Gp53-like_C"/>
</dbReference>
<proteinExistence type="predicted"/>
<keyword evidence="3" id="KW-1185">Reference proteome</keyword>
<evidence type="ECO:0000313" key="2">
    <source>
        <dbReference type="EMBL" id="WFR98725.1"/>
    </source>
</evidence>
<gene>
    <name evidence="2" type="ORF">PR017_23785</name>
</gene>
<organism evidence="2 3">
    <name type="scientific">Rhizobium tumorigenes</name>
    <dbReference type="NCBI Taxonomy" id="2041385"/>
    <lineage>
        <taxon>Bacteria</taxon>
        <taxon>Pseudomonadati</taxon>
        <taxon>Pseudomonadota</taxon>
        <taxon>Alphaproteobacteria</taxon>
        <taxon>Hyphomicrobiales</taxon>
        <taxon>Rhizobiaceae</taxon>
        <taxon>Rhizobium/Agrobacterium group</taxon>
        <taxon>Rhizobium</taxon>
    </lineage>
</organism>
<sequence length="231" mass="24310">MSRTTIRMRVLPRFPARISGTNGIKSVRAGADLIVKNDFSDLIRIPGVDNQAKTFFLSWNADLDLYSILSFTDLFSAIPGVTGFMTAPVYDPQGRRSDVFAGIPAGGISSFATTILDDANGAAAWATLGALSSKGVNGYTKEPDGTITQYGKATGVGNDFSVVLPVVFPNAFRSVTLTPEGVTLTGIPTSALAFAADIATLGAFNVRPRFITNGGTVGVATQNVFWKAIGY</sequence>
<dbReference type="Pfam" id="PF21882">
    <property type="entry name" value="Gp53-like_C"/>
    <property type="match status" value="1"/>
</dbReference>
<accession>A0AAF1KUR8</accession>
<geneLocation type="plasmid" evidence="2 3">
    <name>unnamed1</name>
</geneLocation>
<dbReference type="KEGG" id="rtu:PR017_23785"/>
<dbReference type="Proteomes" id="UP000249499">
    <property type="component" value="Plasmid unnamed1"/>
</dbReference>
<feature type="domain" description="Putative tail fiber protein gp53-like C-terminal" evidence="1">
    <location>
        <begin position="143"/>
        <end position="231"/>
    </location>
</feature>
<evidence type="ECO:0000313" key="3">
    <source>
        <dbReference type="Proteomes" id="UP000249499"/>
    </source>
</evidence>
<protein>
    <recommendedName>
        <fullName evidence="1">Putative tail fiber protein gp53-like C-terminal domain-containing protein</fullName>
    </recommendedName>
</protein>
<dbReference type="EMBL" id="CP117258">
    <property type="protein sequence ID" value="WFR98725.1"/>
    <property type="molecule type" value="Genomic_DNA"/>
</dbReference>